<dbReference type="Gene3D" id="3.10.350.10">
    <property type="entry name" value="LysM domain"/>
    <property type="match status" value="4"/>
</dbReference>
<gene>
    <name evidence="5" type="ORF">OIU83_19895</name>
</gene>
<evidence type="ECO:0000259" key="4">
    <source>
        <dbReference type="PROSITE" id="PS51782"/>
    </source>
</evidence>
<dbReference type="SUPFAM" id="SSF54106">
    <property type="entry name" value="LysM domain"/>
    <property type="match status" value="4"/>
</dbReference>
<feature type="domain" description="LysM" evidence="4">
    <location>
        <begin position="25"/>
        <end position="68"/>
    </location>
</feature>
<dbReference type="Proteomes" id="UP001151079">
    <property type="component" value="Unassembled WGS sequence"/>
</dbReference>
<dbReference type="CDD" id="cd00118">
    <property type="entry name" value="LysM"/>
    <property type="match status" value="4"/>
</dbReference>
<dbReference type="Gene3D" id="3.40.50.2300">
    <property type="match status" value="1"/>
</dbReference>
<comment type="similarity">
    <text evidence="1">Belongs to the leucine-binding protein family.</text>
</comment>
<dbReference type="Pfam" id="PF13458">
    <property type="entry name" value="Peripla_BP_6"/>
    <property type="match status" value="1"/>
</dbReference>
<dbReference type="InterPro" id="IPR028081">
    <property type="entry name" value="Leu-bd"/>
</dbReference>
<dbReference type="InterPro" id="IPR036779">
    <property type="entry name" value="LysM_dom_sf"/>
</dbReference>
<dbReference type="PROSITE" id="PS51782">
    <property type="entry name" value="LYSM"/>
    <property type="match status" value="4"/>
</dbReference>
<dbReference type="AlphaFoldDB" id="A0A9X2ZLQ5"/>
<dbReference type="PANTHER" id="PTHR33734:SF22">
    <property type="entry name" value="MEMBRANE-BOUND LYTIC MUREIN TRANSGLYCOSYLASE D"/>
    <property type="match status" value="1"/>
</dbReference>
<protein>
    <submittedName>
        <fullName evidence="5">LysM peptidoglycan-binding domain-containing protein</fullName>
    </submittedName>
</protein>
<evidence type="ECO:0000256" key="2">
    <source>
        <dbReference type="ARBA" id="ARBA00022729"/>
    </source>
</evidence>
<name>A0A9X2ZLQ5_9FLAO</name>
<dbReference type="PANTHER" id="PTHR33734">
    <property type="entry name" value="LYSM DOMAIN-CONTAINING GPI-ANCHORED PROTEIN 2"/>
    <property type="match status" value="1"/>
</dbReference>
<dbReference type="InterPro" id="IPR028082">
    <property type="entry name" value="Peripla_BP_I"/>
</dbReference>
<dbReference type="SUPFAM" id="SSF53822">
    <property type="entry name" value="Periplasmic binding protein-like I"/>
    <property type="match status" value="1"/>
</dbReference>
<evidence type="ECO:0000313" key="5">
    <source>
        <dbReference type="EMBL" id="MCV9929933.1"/>
    </source>
</evidence>
<evidence type="ECO:0000256" key="1">
    <source>
        <dbReference type="ARBA" id="ARBA00010062"/>
    </source>
</evidence>
<feature type="chain" id="PRO_5040780206" evidence="3">
    <location>
        <begin position="21"/>
        <end position="673"/>
    </location>
</feature>
<feature type="domain" description="LysM" evidence="4">
    <location>
        <begin position="95"/>
        <end position="139"/>
    </location>
</feature>
<dbReference type="RefSeq" id="WP_264208016.1">
    <property type="nucleotide sequence ID" value="NZ_JAOZEW010000025.1"/>
</dbReference>
<keyword evidence="2 3" id="KW-0732">Signal</keyword>
<proteinExistence type="inferred from homology"/>
<dbReference type="Pfam" id="PF01476">
    <property type="entry name" value="LysM"/>
    <property type="match status" value="4"/>
</dbReference>
<dbReference type="InterPro" id="IPR018392">
    <property type="entry name" value="LysM"/>
</dbReference>
<reference evidence="5" key="1">
    <citation type="submission" date="2022-10" db="EMBL/GenBank/DDBJ databases">
        <title>Two novel species of Flavobacterium.</title>
        <authorList>
            <person name="Liu Q."/>
            <person name="Xin Y.-H."/>
        </authorList>
    </citation>
    <scope>NUCLEOTIDE SEQUENCE</scope>
    <source>
        <strain evidence="5">LS1R49</strain>
    </source>
</reference>
<keyword evidence="6" id="KW-1185">Reference proteome</keyword>
<evidence type="ECO:0000256" key="3">
    <source>
        <dbReference type="SAM" id="SignalP"/>
    </source>
</evidence>
<dbReference type="GO" id="GO:0008932">
    <property type="term" value="F:lytic endotransglycosylase activity"/>
    <property type="evidence" value="ECO:0007669"/>
    <property type="project" value="TreeGrafter"/>
</dbReference>
<sequence length="673" mass="74741">MKYISILITTAFLMSYSVFSQDKISKHTVVKGETINQIAQKYKVTPYDIYKLNPDAQSGLKLDSVLLIPSSSGKATSSEKTTASTVVTKKSNAATTHEVMPKETLFGIEKKYNISDEALKNANPFLEKNGLQIGQTLVIPSGNSSSKDISKDSKIPATKLVPAKQDKYVYHDVLAKETKYSIAKEYGITVEELEKRNPEVIPNLPVGYRLTIKGTAPKTTVVPPTVSHEVKTPVIETFKKVSYADYQVRPKETLYSLSKTFGISQDELIRLNPTLSGGVQEGMILKVPAGIMSPPEIKYDTKPEIKEENKEIVTLSKKRTNDRKKIALLLPFNLSKIQNDTTSTATRLKKDKFLNMTLDFYSGALMAIDSAKVLGLPIDVSIFDSQETKNGSNVAAIIQNSRLQEADAIIGPFYQSNAEATAKLLGGSNVPVISPLSRDKGNPFDNLYQTIPSNDILKSAMFDYMRSKGGNIIAVVDKKKESIRQYIQQNQKGVIFAPVTEAGDFNPAGLKIQFVSNKMNYVVMETANTAMINATIKVMLSSMPAYQVQLVILEPNSTLDTDEVNFESLTKLKLMYPSVTRENESPGALIFDKDYRTKNKINPNTYAIRGFDVTFDAMMRLSQGKTYEETASEIATEQIDNKFQFYKKEDGGYANKGVYILYYDSDLTIKEAN</sequence>
<evidence type="ECO:0000313" key="6">
    <source>
        <dbReference type="Proteomes" id="UP001151079"/>
    </source>
</evidence>
<accession>A0A9X2ZLQ5</accession>
<feature type="domain" description="LysM" evidence="4">
    <location>
        <begin position="169"/>
        <end position="212"/>
    </location>
</feature>
<comment type="caution">
    <text evidence="5">The sequence shown here is derived from an EMBL/GenBank/DDBJ whole genome shotgun (WGS) entry which is preliminary data.</text>
</comment>
<feature type="signal peptide" evidence="3">
    <location>
        <begin position="1"/>
        <end position="20"/>
    </location>
</feature>
<feature type="domain" description="LysM" evidence="4">
    <location>
        <begin position="244"/>
        <end position="287"/>
    </location>
</feature>
<dbReference type="EMBL" id="JAOZEW010000025">
    <property type="protein sequence ID" value="MCV9929933.1"/>
    <property type="molecule type" value="Genomic_DNA"/>
</dbReference>
<organism evidence="5 6">
    <name type="scientific">Flavobacterium shii</name>
    <dbReference type="NCBI Taxonomy" id="2987687"/>
    <lineage>
        <taxon>Bacteria</taxon>
        <taxon>Pseudomonadati</taxon>
        <taxon>Bacteroidota</taxon>
        <taxon>Flavobacteriia</taxon>
        <taxon>Flavobacteriales</taxon>
        <taxon>Flavobacteriaceae</taxon>
        <taxon>Flavobacterium</taxon>
    </lineage>
</organism>
<dbReference type="SMART" id="SM00257">
    <property type="entry name" value="LysM"/>
    <property type="match status" value="4"/>
</dbReference>